<feature type="region of interest" description="Disordered" evidence="1">
    <location>
        <begin position="22"/>
        <end position="60"/>
    </location>
</feature>
<dbReference type="PROSITE" id="PS51257">
    <property type="entry name" value="PROKAR_LIPOPROTEIN"/>
    <property type="match status" value="1"/>
</dbReference>
<dbReference type="RefSeq" id="WP_252808576.1">
    <property type="nucleotide sequence ID" value="NZ_BAAABM010000070.1"/>
</dbReference>
<protein>
    <recommendedName>
        <fullName evidence="5">Lipoprotein</fullName>
    </recommendedName>
</protein>
<sequence>MFRPLIPLAVLACAGGLAACESQDEPKPQSAPSSVPAASTPAVSAAPGTSSAAPASTPPAPCASAADFLKARAAEGSMEFRVSGRVICDHGWAAAYLKQPAGLTDPAWTVLRNTGGRWHLVTYGTDGLCGAPGMKAAPAKIKKALGPYC</sequence>
<feature type="signal peptide" evidence="2">
    <location>
        <begin position="1"/>
        <end position="19"/>
    </location>
</feature>
<feature type="chain" id="PRO_5045948822" description="Lipoprotein" evidence="2">
    <location>
        <begin position="20"/>
        <end position="149"/>
    </location>
</feature>
<dbReference type="EMBL" id="BAAABM010000070">
    <property type="protein sequence ID" value="GAA0371064.1"/>
    <property type="molecule type" value="Genomic_DNA"/>
</dbReference>
<proteinExistence type="predicted"/>
<evidence type="ECO:0000313" key="4">
    <source>
        <dbReference type="Proteomes" id="UP001501822"/>
    </source>
</evidence>
<feature type="compositionally biased region" description="Low complexity" evidence="1">
    <location>
        <begin position="28"/>
        <end position="55"/>
    </location>
</feature>
<reference evidence="4" key="1">
    <citation type="journal article" date="2019" name="Int. J. Syst. Evol. Microbiol.">
        <title>The Global Catalogue of Microorganisms (GCM) 10K type strain sequencing project: providing services to taxonomists for standard genome sequencing and annotation.</title>
        <authorList>
            <consortium name="The Broad Institute Genomics Platform"/>
            <consortium name="The Broad Institute Genome Sequencing Center for Infectious Disease"/>
            <person name="Wu L."/>
            <person name="Ma J."/>
        </authorList>
    </citation>
    <scope>NUCLEOTIDE SEQUENCE [LARGE SCALE GENOMIC DNA]</scope>
    <source>
        <strain evidence="4">JCM 3146</strain>
    </source>
</reference>
<dbReference type="Proteomes" id="UP001501822">
    <property type="component" value="Unassembled WGS sequence"/>
</dbReference>
<comment type="caution">
    <text evidence="3">The sequence shown here is derived from an EMBL/GenBank/DDBJ whole genome shotgun (WGS) entry which is preliminary data.</text>
</comment>
<evidence type="ECO:0008006" key="5">
    <source>
        <dbReference type="Google" id="ProtNLM"/>
    </source>
</evidence>
<organism evidence="3 4">
    <name type="scientific">Actinoallomurus spadix</name>
    <dbReference type="NCBI Taxonomy" id="79912"/>
    <lineage>
        <taxon>Bacteria</taxon>
        <taxon>Bacillati</taxon>
        <taxon>Actinomycetota</taxon>
        <taxon>Actinomycetes</taxon>
        <taxon>Streptosporangiales</taxon>
        <taxon>Thermomonosporaceae</taxon>
        <taxon>Actinoallomurus</taxon>
    </lineage>
</organism>
<name>A0ABP3HHT8_9ACTN</name>
<keyword evidence="2" id="KW-0732">Signal</keyword>
<accession>A0ABP3HHT8</accession>
<evidence type="ECO:0000256" key="2">
    <source>
        <dbReference type="SAM" id="SignalP"/>
    </source>
</evidence>
<keyword evidence="4" id="KW-1185">Reference proteome</keyword>
<evidence type="ECO:0000313" key="3">
    <source>
        <dbReference type="EMBL" id="GAA0371064.1"/>
    </source>
</evidence>
<evidence type="ECO:0000256" key="1">
    <source>
        <dbReference type="SAM" id="MobiDB-lite"/>
    </source>
</evidence>
<gene>
    <name evidence="3" type="ORF">GCM10010151_71220</name>
</gene>